<gene>
    <name evidence="1" type="ORF">ARMGADRAFT_871674</name>
</gene>
<accession>A0A2H3DLN3</accession>
<dbReference type="OrthoDB" id="3052721at2759"/>
<name>A0A2H3DLN3_ARMGA</name>
<dbReference type="InParanoid" id="A0A2H3DLN3"/>
<feature type="non-terminal residue" evidence="1">
    <location>
        <position position="1"/>
    </location>
</feature>
<proteinExistence type="predicted"/>
<dbReference type="EMBL" id="KZ293660">
    <property type="protein sequence ID" value="PBK91768.1"/>
    <property type="molecule type" value="Genomic_DNA"/>
</dbReference>
<protein>
    <submittedName>
        <fullName evidence="1">Uncharacterized protein</fullName>
    </submittedName>
</protein>
<feature type="non-terminal residue" evidence="1">
    <location>
        <position position="109"/>
    </location>
</feature>
<sequence length="109" mass="12407">TQHEFVVITIYYQAIRVPYMREICGPLQSETNMLKLGPLHEKVKSHLHKIIADPDLLLSPDMSYETGSLDGKLWEMPEAIYAVLQCKPQLPHLSPLLVSFCTGALETWE</sequence>
<evidence type="ECO:0000313" key="1">
    <source>
        <dbReference type="EMBL" id="PBK91768.1"/>
    </source>
</evidence>
<dbReference type="Proteomes" id="UP000217790">
    <property type="component" value="Unassembled WGS sequence"/>
</dbReference>
<evidence type="ECO:0000313" key="2">
    <source>
        <dbReference type="Proteomes" id="UP000217790"/>
    </source>
</evidence>
<keyword evidence="2" id="KW-1185">Reference proteome</keyword>
<dbReference type="STRING" id="47427.A0A2H3DLN3"/>
<dbReference type="AlphaFoldDB" id="A0A2H3DLN3"/>
<reference evidence="2" key="1">
    <citation type="journal article" date="2017" name="Nat. Ecol. Evol.">
        <title>Genome expansion and lineage-specific genetic innovations in the forest pathogenic fungi Armillaria.</title>
        <authorList>
            <person name="Sipos G."/>
            <person name="Prasanna A.N."/>
            <person name="Walter M.C."/>
            <person name="O'Connor E."/>
            <person name="Balint B."/>
            <person name="Krizsan K."/>
            <person name="Kiss B."/>
            <person name="Hess J."/>
            <person name="Varga T."/>
            <person name="Slot J."/>
            <person name="Riley R."/>
            <person name="Boka B."/>
            <person name="Rigling D."/>
            <person name="Barry K."/>
            <person name="Lee J."/>
            <person name="Mihaltcheva S."/>
            <person name="LaButti K."/>
            <person name="Lipzen A."/>
            <person name="Waldron R."/>
            <person name="Moloney N.M."/>
            <person name="Sperisen C."/>
            <person name="Kredics L."/>
            <person name="Vagvoelgyi C."/>
            <person name="Patrignani A."/>
            <person name="Fitzpatrick D."/>
            <person name="Nagy I."/>
            <person name="Doyle S."/>
            <person name="Anderson J.B."/>
            <person name="Grigoriev I.V."/>
            <person name="Gueldener U."/>
            <person name="Muensterkoetter M."/>
            <person name="Nagy L.G."/>
        </authorList>
    </citation>
    <scope>NUCLEOTIDE SEQUENCE [LARGE SCALE GENOMIC DNA]</scope>
    <source>
        <strain evidence="2">Ar21-2</strain>
    </source>
</reference>
<organism evidence="1 2">
    <name type="scientific">Armillaria gallica</name>
    <name type="common">Bulbous honey fungus</name>
    <name type="synonym">Armillaria bulbosa</name>
    <dbReference type="NCBI Taxonomy" id="47427"/>
    <lineage>
        <taxon>Eukaryota</taxon>
        <taxon>Fungi</taxon>
        <taxon>Dikarya</taxon>
        <taxon>Basidiomycota</taxon>
        <taxon>Agaricomycotina</taxon>
        <taxon>Agaricomycetes</taxon>
        <taxon>Agaricomycetidae</taxon>
        <taxon>Agaricales</taxon>
        <taxon>Marasmiineae</taxon>
        <taxon>Physalacriaceae</taxon>
        <taxon>Armillaria</taxon>
    </lineage>
</organism>